<reference evidence="1" key="2">
    <citation type="submission" date="2011-02" db="EMBL/GenBank/DDBJ databases">
        <authorList>
            <person name="MacLean D."/>
        </authorList>
    </citation>
    <scope>NUCLEOTIDE SEQUENCE</scope>
</reference>
<protein>
    <submittedName>
        <fullName evidence="1">AlNc14C457G11773 protein</fullName>
    </submittedName>
</protein>
<dbReference type="HOGENOM" id="CLU_2745344_0_0_1"/>
<dbReference type="AlphaFoldDB" id="F0X034"/>
<accession>F0X034</accession>
<evidence type="ECO:0000313" key="1">
    <source>
        <dbReference type="EMBL" id="CCA27116.1"/>
    </source>
</evidence>
<organism evidence="1">
    <name type="scientific">Albugo laibachii Nc14</name>
    <dbReference type="NCBI Taxonomy" id="890382"/>
    <lineage>
        <taxon>Eukaryota</taxon>
        <taxon>Sar</taxon>
        <taxon>Stramenopiles</taxon>
        <taxon>Oomycota</taxon>
        <taxon>Peronosporomycetes</taxon>
        <taxon>Albuginales</taxon>
        <taxon>Albuginaceae</taxon>
        <taxon>Albugo</taxon>
    </lineage>
</organism>
<proteinExistence type="predicted"/>
<sequence>MTLFVTVKIRKNSLIVLYGNLYTVRDMTGGPSHNEYVKRSLGNCLSFQELYISSAFGVKARIVSGVWEIRT</sequence>
<gene>
    <name evidence="1" type="primary">AlNc14C457G11773</name>
    <name evidence="1" type="ORF">ALNC14_132600</name>
</gene>
<name>F0X034_9STRA</name>
<reference evidence="1" key="1">
    <citation type="journal article" date="2011" name="PLoS Biol.">
        <title>Gene gain and loss during evolution of obligate parasitism in the white rust pathogen of Arabidopsis thaliana.</title>
        <authorList>
            <person name="Kemen E."/>
            <person name="Gardiner A."/>
            <person name="Schultz-Larsen T."/>
            <person name="Kemen A.C."/>
            <person name="Balmuth A.L."/>
            <person name="Robert-Seilaniantz A."/>
            <person name="Bailey K."/>
            <person name="Holub E."/>
            <person name="Studholme D.J."/>
            <person name="Maclean D."/>
            <person name="Jones J.D."/>
        </authorList>
    </citation>
    <scope>NUCLEOTIDE SEQUENCE</scope>
</reference>
<dbReference type="EMBL" id="FR824500">
    <property type="protein sequence ID" value="CCA27116.1"/>
    <property type="molecule type" value="Genomic_DNA"/>
</dbReference>